<accession>A0A6N7WFU4</accession>
<keyword evidence="1 3" id="KW-0732">Signal</keyword>
<keyword evidence="6" id="KW-1185">Reference proteome</keyword>
<sequence>MKKFLATALAVCMTVSLAACGSSAQGTTTTSEVAPEASSAATATEAASDTAPESTAAAETTAAEGAVASVDDLPGKSIGVQLGTTGDIFASDYEEQGSTIERFNKGNDAIQALLQGKIDCVMIDEQPAKAFVANTTGLKILEEPFAEEDYAICVSKDNAELTSSINEALAKLKADGTLDNIVKNYIGDDTKGQFPYESPADVDRSNGTLVMATNAYFEPYEFYQGDKVVGIDADMAQAVCDVLGYELKIEDMEFDSIINAIQSGKADIGVAGITVTEDRLQSVDFTDSYASSKQVIIVKE</sequence>
<evidence type="ECO:0000259" key="4">
    <source>
        <dbReference type="SMART" id="SM00062"/>
    </source>
</evidence>
<feature type="domain" description="Solute-binding protein family 3/N-terminal" evidence="4">
    <location>
        <begin position="8"/>
        <end position="189"/>
    </location>
</feature>
<dbReference type="SUPFAM" id="SSF53850">
    <property type="entry name" value="Periplasmic binding protein-like II"/>
    <property type="match status" value="2"/>
</dbReference>
<protein>
    <submittedName>
        <fullName evidence="5">Transporter substrate-binding domain-containing protein</fullName>
    </submittedName>
</protein>
<proteinExistence type="predicted"/>
<gene>
    <name evidence="5" type="ORF">FYJ45_10000</name>
</gene>
<dbReference type="SMART" id="SM00062">
    <property type="entry name" value="PBPb"/>
    <property type="match status" value="1"/>
</dbReference>
<dbReference type="EMBL" id="VUMI01000013">
    <property type="protein sequence ID" value="MSS88615.1"/>
    <property type="molecule type" value="Genomic_DNA"/>
</dbReference>
<dbReference type="AlphaFoldDB" id="A0A6N7WFU4"/>
<name>A0A6N7WFU4_9FIRM</name>
<evidence type="ECO:0000256" key="2">
    <source>
        <dbReference type="SAM" id="MobiDB-lite"/>
    </source>
</evidence>
<comment type="caution">
    <text evidence="5">The sequence shown here is derived from an EMBL/GenBank/DDBJ whole genome shotgun (WGS) entry which is preliminary data.</text>
</comment>
<feature type="region of interest" description="Disordered" evidence="2">
    <location>
        <begin position="25"/>
        <end position="63"/>
    </location>
</feature>
<evidence type="ECO:0000256" key="3">
    <source>
        <dbReference type="SAM" id="SignalP"/>
    </source>
</evidence>
<evidence type="ECO:0000313" key="5">
    <source>
        <dbReference type="EMBL" id="MSS88615.1"/>
    </source>
</evidence>
<feature type="signal peptide" evidence="3">
    <location>
        <begin position="1"/>
        <end position="24"/>
    </location>
</feature>
<dbReference type="Gene3D" id="3.40.190.10">
    <property type="entry name" value="Periplasmic binding protein-like II"/>
    <property type="match status" value="3"/>
</dbReference>
<dbReference type="PROSITE" id="PS51257">
    <property type="entry name" value="PROKAR_LIPOPROTEIN"/>
    <property type="match status" value="1"/>
</dbReference>
<reference evidence="5 6" key="1">
    <citation type="submission" date="2019-08" db="EMBL/GenBank/DDBJ databases">
        <title>In-depth cultivation of the pig gut microbiome towards novel bacterial diversity and tailored functional studies.</title>
        <authorList>
            <person name="Wylensek D."/>
            <person name="Hitch T.C.A."/>
            <person name="Clavel T."/>
        </authorList>
    </citation>
    <scope>NUCLEOTIDE SEQUENCE [LARGE SCALE GENOMIC DNA]</scope>
    <source>
        <strain evidence="5 6">WCA-389-WT-23B</strain>
    </source>
</reference>
<dbReference type="PANTHER" id="PTHR35936">
    <property type="entry name" value="MEMBRANE-BOUND LYTIC MUREIN TRANSGLYCOSYLASE F"/>
    <property type="match status" value="1"/>
</dbReference>
<dbReference type="Proteomes" id="UP000436047">
    <property type="component" value="Unassembled WGS sequence"/>
</dbReference>
<feature type="chain" id="PRO_5027057378" evidence="3">
    <location>
        <begin position="25"/>
        <end position="300"/>
    </location>
</feature>
<dbReference type="RefSeq" id="WP_154464485.1">
    <property type="nucleotide sequence ID" value="NZ_JAXDZL010000110.1"/>
</dbReference>
<dbReference type="Pfam" id="PF00497">
    <property type="entry name" value="SBP_bac_3"/>
    <property type="match status" value="2"/>
</dbReference>
<dbReference type="PANTHER" id="PTHR35936:SF17">
    <property type="entry name" value="ARGININE-BINDING EXTRACELLULAR PROTEIN ARTP"/>
    <property type="match status" value="1"/>
</dbReference>
<dbReference type="InterPro" id="IPR001638">
    <property type="entry name" value="Solute-binding_3/MltF_N"/>
</dbReference>
<evidence type="ECO:0000256" key="1">
    <source>
        <dbReference type="ARBA" id="ARBA00022729"/>
    </source>
</evidence>
<feature type="compositionally biased region" description="Low complexity" evidence="2">
    <location>
        <begin position="27"/>
        <end position="63"/>
    </location>
</feature>
<dbReference type="GeneID" id="86053386"/>
<evidence type="ECO:0000313" key="6">
    <source>
        <dbReference type="Proteomes" id="UP000436047"/>
    </source>
</evidence>
<organism evidence="5 6">
    <name type="scientific">Eisenbergiella porci</name>
    <dbReference type="NCBI Taxonomy" id="2652274"/>
    <lineage>
        <taxon>Bacteria</taxon>
        <taxon>Bacillati</taxon>
        <taxon>Bacillota</taxon>
        <taxon>Clostridia</taxon>
        <taxon>Lachnospirales</taxon>
        <taxon>Lachnospiraceae</taxon>
        <taxon>Eisenbergiella</taxon>
    </lineage>
</organism>